<dbReference type="GO" id="GO:0003677">
    <property type="term" value="F:DNA binding"/>
    <property type="evidence" value="ECO:0007669"/>
    <property type="project" value="UniProtKB-KW"/>
</dbReference>
<protein>
    <submittedName>
        <fullName evidence="2">Homeobox protein extradenticle</fullName>
    </submittedName>
</protein>
<dbReference type="OrthoDB" id="4187154at2759"/>
<keyword evidence="3" id="KW-1185">Reference proteome</keyword>
<sequence length="141" mass="15524">MHPVSVGGMMPTSYGIVDPGQGGAPGTPDQDVRKQDIGEILQQIMNITDQSLDEAQASLLLHHHHHFTTIPPNQVIMIPWFVTTCPFPGISPLSHPPSRAAGQEPPSRLCEMKKSHLSLSVMHEHVVVVLVDLELEMLLRF</sequence>
<keyword evidence="2" id="KW-0371">Homeobox</keyword>
<accession>A0A226E4T9</accession>
<proteinExistence type="predicted"/>
<comment type="caution">
    <text evidence="2">The sequence shown here is derived from an EMBL/GenBank/DDBJ whole genome shotgun (WGS) entry which is preliminary data.</text>
</comment>
<name>A0A226E4T9_FOLCA</name>
<dbReference type="EMBL" id="LNIX01000007">
    <property type="protein sequence ID" value="OXA52064.1"/>
    <property type="molecule type" value="Genomic_DNA"/>
</dbReference>
<organism evidence="2 3">
    <name type="scientific">Folsomia candida</name>
    <name type="common">Springtail</name>
    <dbReference type="NCBI Taxonomy" id="158441"/>
    <lineage>
        <taxon>Eukaryota</taxon>
        <taxon>Metazoa</taxon>
        <taxon>Ecdysozoa</taxon>
        <taxon>Arthropoda</taxon>
        <taxon>Hexapoda</taxon>
        <taxon>Collembola</taxon>
        <taxon>Entomobryomorpha</taxon>
        <taxon>Isotomoidea</taxon>
        <taxon>Isotomidae</taxon>
        <taxon>Proisotominae</taxon>
        <taxon>Folsomia</taxon>
    </lineage>
</organism>
<reference evidence="2 3" key="1">
    <citation type="submission" date="2015-12" db="EMBL/GenBank/DDBJ databases">
        <title>The genome of Folsomia candida.</title>
        <authorList>
            <person name="Faddeeva A."/>
            <person name="Derks M.F."/>
            <person name="Anvar Y."/>
            <person name="Smit S."/>
            <person name="Van Straalen N."/>
            <person name="Roelofs D."/>
        </authorList>
    </citation>
    <scope>NUCLEOTIDE SEQUENCE [LARGE SCALE GENOMIC DNA]</scope>
    <source>
        <strain evidence="2 3">VU population</strain>
        <tissue evidence="2">Whole body</tissue>
    </source>
</reference>
<dbReference type="Proteomes" id="UP000198287">
    <property type="component" value="Unassembled WGS sequence"/>
</dbReference>
<evidence type="ECO:0000313" key="2">
    <source>
        <dbReference type="EMBL" id="OXA52064.1"/>
    </source>
</evidence>
<dbReference type="STRING" id="158441.A0A226E4T9"/>
<evidence type="ECO:0000256" key="1">
    <source>
        <dbReference type="SAM" id="MobiDB-lite"/>
    </source>
</evidence>
<feature type="region of interest" description="Disordered" evidence="1">
    <location>
        <begin position="1"/>
        <end position="31"/>
    </location>
</feature>
<keyword evidence="2" id="KW-0238">DNA-binding</keyword>
<gene>
    <name evidence="2" type="ORF">Fcan01_13291</name>
</gene>
<dbReference type="AlphaFoldDB" id="A0A226E4T9"/>
<evidence type="ECO:0000313" key="3">
    <source>
        <dbReference type="Proteomes" id="UP000198287"/>
    </source>
</evidence>